<feature type="domain" description="HTH lysR-type" evidence="6">
    <location>
        <begin position="1"/>
        <end position="58"/>
    </location>
</feature>
<dbReference type="InterPro" id="IPR036388">
    <property type="entry name" value="WH-like_DNA-bd_sf"/>
</dbReference>
<keyword evidence="5" id="KW-0804">Transcription</keyword>
<name>A0A418V3T7_RHOPL</name>
<dbReference type="GO" id="GO:0003677">
    <property type="term" value="F:DNA binding"/>
    <property type="evidence" value="ECO:0007669"/>
    <property type="project" value="UniProtKB-KW"/>
</dbReference>
<gene>
    <name evidence="7" type="ORF">D4Q52_15590</name>
</gene>
<proteinExistence type="inferred from homology"/>
<evidence type="ECO:0000256" key="1">
    <source>
        <dbReference type="ARBA" id="ARBA00003502"/>
    </source>
</evidence>
<evidence type="ECO:0000256" key="5">
    <source>
        <dbReference type="ARBA" id="ARBA00023163"/>
    </source>
</evidence>
<comment type="caution">
    <text evidence="7">The sequence shown here is derived from an EMBL/GenBank/DDBJ whole genome shotgun (WGS) entry which is preliminary data.</text>
</comment>
<keyword evidence="3" id="KW-0805">Transcription regulation</keyword>
<reference evidence="7 8" key="1">
    <citation type="submission" date="2018-09" db="EMBL/GenBank/DDBJ databases">
        <title>Draft genome sequence of Rhodopseudomonas palustris 2.1.18.</title>
        <authorList>
            <person name="Robertson S.L."/>
            <person name="Meyer T.E."/>
            <person name="Kyndt J.A."/>
        </authorList>
    </citation>
    <scope>NUCLEOTIDE SEQUENCE [LARGE SCALE GENOMIC DNA]</scope>
    <source>
        <strain evidence="7 8">2.1.18</strain>
    </source>
</reference>
<dbReference type="GO" id="GO:0005829">
    <property type="term" value="C:cytosol"/>
    <property type="evidence" value="ECO:0007669"/>
    <property type="project" value="TreeGrafter"/>
</dbReference>
<dbReference type="InterPro" id="IPR036390">
    <property type="entry name" value="WH_DNA-bd_sf"/>
</dbReference>
<evidence type="ECO:0000256" key="2">
    <source>
        <dbReference type="ARBA" id="ARBA00009437"/>
    </source>
</evidence>
<dbReference type="PANTHER" id="PTHR30419:SF8">
    <property type="entry name" value="NITROGEN ASSIMILATION TRANSCRIPTIONAL ACTIVATOR-RELATED"/>
    <property type="match status" value="1"/>
</dbReference>
<dbReference type="Pfam" id="PF03466">
    <property type="entry name" value="LysR_substrate"/>
    <property type="match status" value="1"/>
</dbReference>
<organism evidence="7 8">
    <name type="scientific">Rhodopseudomonas palustris</name>
    <dbReference type="NCBI Taxonomy" id="1076"/>
    <lineage>
        <taxon>Bacteria</taxon>
        <taxon>Pseudomonadati</taxon>
        <taxon>Pseudomonadota</taxon>
        <taxon>Alphaproteobacteria</taxon>
        <taxon>Hyphomicrobiales</taxon>
        <taxon>Nitrobacteraceae</taxon>
        <taxon>Rhodopseudomonas</taxon>
    </lineage>
</organism>
<accession>A0A418V3T7</accession>
<dbReference type="CDD" id="cd05466">
    <property type="entry name" value="PBP2_LTTR_substrate"/>
    <property type="match status" value="1"/>
</dbReference>
<dbReference type="InterPro" id="IPR000847">
    <property type="entry name" value="LysR_HTH_N"/>
</dbReference>
<evidence type="ECO:0000256" key="3">
    <source>
        <dbReference type="ARBA" id="ARBA00023015"/>
    </source>
</evidence>
<protein>
    <submittedName>
        <fullName evidence="7">LysR family transcriptional regulator</fullName>
    </submittedName>
</protein>
<evidence type="ECO:0000313" key="8">
    <source>
        <dbReference type="Proteomes" id="UP000285523"/>
    </source>
</evidence>
<dbReference type="Gene3D" id="1.10.10.10">
    <property type="entry name" value="Winged helix-like DNA-binding domain superfamily/Winged helix DNA-binding domain"/>
    <property type="match status" value="1"/>
</dbReference>
<dbReference type="Gene3D" id="3.40.190.290">
    <property type="match status" value="1"/>
</dbReference>
<dbReference type="AlphaFoldDB" id="A0A418V3T7"/>
<dbReference type="FunFam" id="1.10.10.10:FF:000001">
    <property type="entry name" value="LysR family transcriptional regulator"/>
    <property type="match status" value="1"/>
</dbReference>
<dbReference type="PANTHER" id="PTHR30419">
    <property type="entry name" value="HTH-TYPE TRANSCRIPTIONAL REGULATOR YBHD"/>
    <property type="match status" value="1"/>
</dbReference>
<dbReference type="SUPFAM" id="SSF53850">
    <property type="entry name" value="Periplasmic binding protein-like II"/>
    <property type="match status" value="1"/>
</dbReference>
<dbReference type="EMBL" id="QYYD01000015">
    <property type="protein sequence ID" value="RJF70744.1"/>
    <property type="molecule type" value="Genomic_DNA"/>
</dbReference>
<dbReference type="OrthoDB" id="5297263at2"/>
<dbReference type="SUPFAM" id="SSF46785">
    <property type="entry name" value="Winged helix' DNA-binding domain"/>
    <property type="match status" value="1"/>
</dbReference>
<evidence type="ECO:0000259" key="6">
    <source>
        <dbReference type="PROSITE" id="PS50931"/>
    </source>
</evidence>
<dbReference type="Proteomes" id="UP000285523">
    <property type="component" value="Unassembled WGS sequence"/>
</dbReference>
<dbReference type="PROSITE" id="PS50931">
    <property type="entry name" value="HTH_LYSR"/>
    <property type="match status" value="1"/>
</dbReference>
<comment type="similarity">
    <text evidence="2">Belongs to the LysR transcriptional regulatory family.</text>
</comment>
<dbReference type="Pfam" id="PF00126">
    <property type="entry name" value="HTH_1"/>
    <property type="match status" value="1"/>
</dbReference>
<evidence type="ECO:0000256" key="4">
    <source>
        <dbReference type="ARBA" id="ARBA00023125"/>
    </source>
</evidence>
<keyword evidence="4" id="KW-0238">DNA-binding</keyword>
<dbReference type="PRINTS" id="PR00039">
    <property type="entry name" value="HTHLYSR"/>
</dbReference>
<dbReference type="GO" id="GO:0003700">
    <property type="term" value="F:DNA-binding transcription factor activity"/>
    <property type="evidence" value="ECO:0007669"/>
    <property type="project" value="InterPro"/>
</dbReference>
<dbReference type="InterPro" id="IPR050950">
    <property type="entry name" value="HTH-type_LysR_regulators"/>
</dbReference>
<evidence type="ECO:0000313" key="7">
    <source>
        <dbReference type="EMBL" id="RJF70744.1"/>
    </source>
</evidence>
<dbReference type="InterPro" id="IPR005119">
    <property type="entry name" value="LysR_subst-bd"/>
</dbReference>
<dbReference type="RefSeq" id="WP_119857480.1">
    <property type="nucleotide sequence ID" value="NZ_QYYD01000015.1"/>
</dbReference>
<comment type="function">
    <text evidence="1">NodD regulates the expression of the nodABCFE genes which encode other nodulation proteins. NodD is also a negative regulator of its own expression. Binds flavonoids as inducers.</text>
</comment>
<sequence length="304" mass="33732">MRFLTLRYFNEVAKLGSIRKAADRLHVAPSAVSRQIAQLEHELDAVLFERSKVGVQLTPAGEVLARQSTRIFRDLDRARNEIDDLRGLRRGEVSLFVIEGLVSGLLPDLLANFHHRYPAVSFRIQTGSTDRIIEALLEDEADIGITFNATPRPEIEVIAEHIEPIACLVAPTHQFANRTSLTLDDICTQTIALPEHSFGLRQVFERAIAKRQRTPQVLVTTNSLELTKRMAATGQVIAFMPALTVITELHSDALRAIPIADPAFAAARSSISVHRDRPLPHAPQEFLKALADAIRGLSKRKKPG</sequence>